<name>A0A8C4PY75_EPTBU</name>
<keyword evidence="6" id="KW-1015">Disulfide bond</keyword>
<keyword evidence="7" id="KW-0325">Glycoprotein</keyword>
<dbReference type="FunFam" id="2.60.40.10:FF:000163">
    <property type="entry name" value="peroxidasin homolog"/>
    <property type="match status" value="1"/>
</dbReference>
<dbReference type="PROSITE" id="PS51450">
    <property type="entry name" value="LRR"/>
    <property type="match status" value="2"/>
</dbReference>
<evidence type="ECO:0000256" key="1">
    <source>
        <dbReference type="ARBA" id="ARBA00004370"/>
    </source>
</evidence>
<proteinExistence type="predicted"/>
<dbReference type="GeneTree" id="ENSGT00940000156324"/>
<dbReference type="InterPro" id="IPR050467">
    <property type="entry name" value="LRFN"/>
</dbReference>
<dbReference type="SMART" id="SM00408">
    <property type="entry name" value="IGc2"/>
    <property type="match status" value="3"/>
</dbReference>
<evidence type="ECO:0000256" key="5">
    <source>
        <dbReference type="ARBA" id="ARBA00023136"/>
    </source>
</evidence>
<feature type="signal peptide" evidence="9">
    <location>
        <begin position="1"/>
        <end position="24"/>
    </location>
</feature>
<dbReference type="InterPro" id="IPR001611">
    <property type="entry name" value="Leu-rich_rpt"/>
</dbReference>
<evidence type="ECO:0000313" key="11">
    <source>
        <dbReference type="Ensembl" id="ENSEBUP00000005149.1"/>
    </source>
</evidence>
<dbReference type="Pfam" id="PF07679">
    <property type="entry name" value="I-set"/>
    <property type="match status" value="2"/>
</dbReference>
<dbReference type="SUPFAM" id="SSF48726">
    <property type="entry name" value="Immunoglobulin"/>
    <property type="match status" value="3"/>
</dbReference>
<evidence type="ECO:0000256" key="3">
    <source>
        <dbReference type="ARBA" id="ARBA00022729"/>
    </source>
</evidence>
<dbReference type="PROSITE" id="PS50835">
    <property type="entry name" value="IG_LIKE"/>
    <property type="match status" value="3"/>
</dbReference>
<feature type="domain" description="Ig-like" evidence="10">
    <location>
        <begin position="240"/>
        <end position="327"/>
    </location>
</feature>
<evidence type="ECO:0000313" key="12">
    <source>
        <dbReference type="Proteomes" id="UP000694388"/>
    </source>
</evidence>
<dbReference type="SUPFAM" id="SSF52058">
    <property type="entry name" value="L domain-like"/>
    <property type="match status" value="1"/>
</dbReference>
<evidence type="ECO:0000256" key="8">
    <source>
        <dbReference type="ARBA" id="ARBA00023319"/>
    </source>
</evidence>
<sequence>MLLGRSSLPALVLLLAVRWHAVTACPAHCLCFSATVRCMHLQLLRVPRVSAHSTVLDLRFNRIRNITPSSFRGLRQLTTLLLNNNEIKRVPWRTFQDLTRLRFLYLYKNDIHTIDRQAFYGLRSLEQLYLHFNHIEELEADAISNLPRLERLFLHNNHIKHIRPRALQKLDSLKRLRLDSNMLVCDCSLRWLPGMLIMLARHGGPQAAATCEQPPELYRKPIITVTADEFDCGEPTAELPRITTQPKDVDVSVGNTVYFTCRAEGNPKPEIVWLHNNNELDMSESRVNLLPDGTLMIRNARESDQGLYQCMARNLAGEVKTQHAILRPFSSPTKPSFTIQPQDTEVLSGQSVTLECSATGFPQPRIAWTRGNGSGLPADIRFSITPSGGLYIRNASRHDAGRYTCHASNNYDSVHVSATIIVQEPPIITLGPKDQITQEGQMVEFHCEASGAPSPIIAWTKAGGPLPKDRRHAVLPSGSLRIVRVGDLDAGSFECQAINVVGVLTASATLTVEQLGEAR</sequence>
<dbReference type="Pfam" id="PF13855">
    <property type="entry name" value="LRR_8"/>
    <property type="match status" value="1"/>
</dbReference>
<evidence type="ECO:0000256" key="6">
    <source>
        <dbReference type="ARBA" id="ARBA00023157"/>
    </source>
</evidence>
<evidence type="ECO:0000256" key="4">
    <source>
        <dbReference type="ARBA" id="ARBA00022737"/>
    </source>
</evidence>
<dbReference type="Ensembl" id="ENSEBUT00000005587.1">
    <property type="protein sequence ID" value="ENSEBUP00000005149.1"/>
    <property type="gene ID" value="ENSEBUG00000003546.1"/>
</dbReference>
<keyword evidence="5" id="KW-0472">Membrane</keyword>
<protein>
    <recommendedName>
        <fullName evidence="10">Ig-like domain-containing protein</fullName>
    </recommendedName>
</protein>
<dbReference type="InterPro" id="IPR032675">
    <property type="entry name" value="LRR_dom_sf"/>
</dbReference>
<dbReference type="Gene3D" id="3.80.10.10">
    <property type="entry name" value="Ribonuclease Inhibitor"/>
    <property type="match status" value="2"/>
</dbReference>
<keyword evidence="3 9" id="KW-0732">Signal</keyword>
<dbReference type="InterPro" id="IPR013783">
    <property type="entry name" value="Ig-like_fold"/>
</dbReference>
<evidence type="ECO:0000256" key="7">
    <source>
        <dbReference type="ARBA" id="ARBA00023180"/>
    </source>
</evidence>
<accession>A0A8C4PY75</accession>
<feature type="domain" description="Ig-like" evidence="10">
    <location>
        <begin position="335"/>
        <end position="421"/>
    </location>
</feature>
<dbReference type="SMART" id="SM00409">
    <property type="entry name" value="IG"/>
    <property type="match status" value="3"/>
</dbReference>
<keyword evidence="12" id="KW-1185">Reference proteome</keyword>
<feature type="chain" id="PRO_5034546896" description="Ig-like domain-containing protein" evidence="9">
    <location>
        <begin position="25"/>
        <end position="519"/>
    </location>
</feature>
<dbReference type="FunFam" id="2.60.40.10:FF:000282">
    <property type="entry name" value="peroxidasin homolog"/>
    <property type="match status" value="1"/>
</dbReference>
<dbReference type="SMART" id="SM00082">
    <property type="entry name" value="LRRCT"/>
    <property type="match status" value="1"/>
</dbReference>
<evidence type="ECO:0000256" key="9">
    <source>
        <dbReference type="SAM" id="SignalP"/>
    </source>
</evidence>
<dbReference type="Pfam" id="PF01463">
    <property type="entry name" value="LRRCT"/>
    <property type="match status" value="1"/>
</dbReference>
<dbReference type="InterPro" id="IPR003591">
    <property type="entry name" value="Leu-rich_rpt_typical-subtyp"/>
</dbReference>
<keyword evidence="2" id="KW-0433">Leucine-rich repeat</keyword>
<dbReference type="Gene3D" id="2.60.40.10">
    <property type="entry name" value="Immunoglobulins"/>
    <property type="match status" value="3"/>
</dbReference>
<dbReference type="PANTHER" id="PTHR45842:SF25">
    <property type="entry name" value="CARBOXYPEPTIDASE N SUBUNIT 2-LIKE"/>
    <property type="match status" value="1"/>
</dbReference>
<feature type="domain" description="Ig-like" evidence="10">
    <location>
        <begin position="426"/>
        <end position="511"/>
    </location>
</feature>
<dbReference type="OMA" id="NIHESTF"/>
<dbReference type="GO" id="GO:0016020">
    <property type="term" value="C:membrane"/>
    <property type="evidence" value="ECO:0007669"/>
    <property type="project" value="UniProtKB-SubCell"/>
</dbReference>
<dbReference type="AlphaFoldDB" id="A0A8C4PY75"/>
<dbReference type="InterPro" id="IPR013098">
    <property type="entry name" value="Ig_I-set"/>
</dbReference>
<dbReference type="InterPro" id="IPR003598">
    <property type="entry name" value="Ig_sub2"/>
</dbReference>
<dbReference type="InterPro" id="IPR000483">
    <property type="entry name" value="Cys-rich_flank_reg_C"/>
</dbReference>
<reference evidence="11" key="2">
    <citation type="submission" date="2025-09" db="UniProtKB">
        <authorList>
            <consortium name="Ensembl"/>
        </authorList>
    </citation>
    <scope>IDENTIFICATION</scope>
</reference>
<dbReference type="InterPro" id="IPR007110">
    <property type="entry name" value="Ig-like_dom"/>
</dbReference>
<dbReference type="Proteomes" id="UP000694388">
    <property type="component" value="Unplaced"/>
</dbReference>
<keyword evidence="8" id="KW-0393">Immunoglobulin domain</keyword>
<dbReference type="Pfam" id="PF13927">
    <property type="entry name" value="Ig_3"/>
    <property type="match status" value="1"/>
</dbReference>
<evidence type="ECO:0000259" key="10">
    <source>
        <dbReference type="PROSITE" id="PS50835"/>
    </source>
</evidence>
<dbReference type="InterPro" id="IPR036179">
    <property type="entry name" value="Ig-like_dom_sf"/>
</dbReference>
<evidence type="ECO:0000256" key="2">
    <source>
        <dbReference type="ARBA" id="ARBA00022614"/>
    </source>
</evidence>
<keyword evidence="4" id="KW-0677">Repeat</keyword>
<comment type="subcellular location">
    <subcellularLocation>
        <location evidence="1">Membrane</location>
    </subcellularLocation>
</comment>
<organism evidence="11 12">
    <name type="scientific">Eptatretus burgeri</name>
    <name type="common">Inshore hagfish</name>
    <dbReference type="NCBI Taxonomy" id="7764"/>
    <lineage>
        <taxon>Eukaryota</taxon>
        <taxon>Metazoa</taxon>
        <taxon>Chordata</taxon>
        <taxon>Craniata</taxon>
        <taxon>Vertebrata</taxon>
        <taxon>Cyclostomata</taxon>
        <taxon>Myxini</taxon>
        <taxon>Myxiniformes</taxon>
        <taxon>Myxinidae</taxon>
        <taxon>Eptatretinae</taxon>
        <taxon>Eptatretus</taxon>
    </lineage>
</organism>
<dbReference type="PANTHER" id="PTHR45842">
    <property type="entry name" value="SYNAPTIC ADHESION-LIKE MOLECULE SALM"/>
    <property type="match status" value="1"/>
</dbReference>
<dbReference type="SMART" id="SM00369">
    <property type="entry name" value="LRR_TYP"/>
    <property type="match status" value="5"/>
</dbReference>
<dbReference type="FunFam" id="2.60.40.10:FF:000004">
    <property type="entry name" value="DCC isoform 1"/>
    <property type="match status" value="1"/>
</dbReference>
<dbReference type="InterPro" id="IPR003599">
    <property type="entry name" value="Ig_sub"/>
</dbReference>
<reference evidence="11" key="1">
    <citation type="submission" date="2025-08" db="UniProtKB">
        <authorList>
            <consortium name="Ensembl"/>
        </authorList>
    </citation>
    <scope>IDENTIFICATION</scope>
</reference>